<keyword evidence="7" id="KW-1185">Reference proteome</keyword>
<dbReference type="AlphaFoldDB" id="B5Y948"/>
<dbReference type="GO" id="GO:0045900">
    <property type="term" value="P:negative regulation of translational elongation"/>
    <property type="evidence" value="ECO:0007669"/>
    <property type="project" value="TreeGrafter"/>
</dbReference>
<evidence type="ECO:0000256" key="4">
    <source>
        <dbReference type="HAMAP-Rule" id="MF_00839"/>
    </source>
</evidence>
<evidence type="ECO:0000256" key="3">
    <source>
        <dbReference type="ARBA" id="ARBA00041148"/>
    </source>
</evidence>
<dbReference type="KEGG" id="cpo:COPRO5265_0971"/>
<comment type="similarity">
    <text evidence="4">Belongs to the HPF/YfiA ribosome-associated protein family. Long HPF subfamily.</text>
</comment>
<dbReference type="InterPro" id="IPR032528">
    <property type="entry name" value="Ribosom_S30AE_C"/>
</dbReference>
<dbReference type="Pfam" id="PF16321">
    <property type="entry name" value="Ribosom_S30AE_C"/>
    <property type="match status" value="1"/>
</dbReference>
<dbReference type="Pfam" id="PF02482">
    <property type="entry name" value="Ribosomal_S30AE"/>
    <property type="match status" value="1"/>
</dbReference>
<name>B5Y948_COPPD</name>
<dbReference type="NCBIfam" id="TIGR00741">
    <property type="entry name" value="yfiA"/>
    <property type="match status" value="1"/>
</dbReference>
<dbReference type="STRING" id="309798.COPRO5265_0971"/>
<dbReference type="Gene3D" id="3.30.160.100">
    <property type="entry name" value="Ribosome hibernation promotion factor-like"/>
    <property type="match status" value="1"/>
</dbReference>
<dbReference type="InterPro" id="IPR003489">
    <property type="entry name" value="RHF/RaiA"/>
</dbReference>
<evidence type="ECO:0000259" key="5">
    <source>
        <dbReference type="Pfam" id="PF16321"/>
    </source>
</evidence>
<dbReference type="Proteomes" id="UP000001732">
    <property type="component" value="Chromosome"/>
</dbReference>
<keyword evidence="1 4" id="KW-0810">Translation regulation</keyword>
<dbReference type="RefSeq" id="WP_012544248.1">
    <property type="nucleotide sequence ID" value="NC_011295.1"/>
</dbReference>
<organism evidence="6 7">
    <name type="scientific">Coprothermobacter proteolyticus (strain ATCC 35245 / DSM 5265 / OCM 4 / BT)</name>
    <dbReference type="NCBI Taxonomy" id="309798"/>
    <lineage>
        <taxon>Bacteria</taxon>
        <taxon>Pseudomonadati</taxon>
        <taxon>Coprothermobacterota</taxon>
        <taxon>Coprothermobacteria</taxon>
        <taxon>Coprothermobacterales</taxon>
        <taxon>Coprothermobacteraceae</taxon>
        <taxon>Coprothermobacter</taxon>
    </lineage>
</organism>
<feature type="domain" description="Sigma 54 modulation/S30EA ribosomal protein C-terminal" evidence="5">
    <location>
        <begin position="129"/>
        <end position="184"/>
    </location>
</feature>
<dbReference type="HAMAP" id="MF_00839">
    <property type="entry name" value="HPF"/>
    <property type="match status" value="1"/>
</dbReference>
<accession>B5Y948</accession>
<dbReference type="GO" id="GO:0022627">
    <property type="term" value="C:cytosolic small ribosomal subunit"/>
    <property type="evidence" value="ECO:0007669"/>
    <property type="project" value="TreeGrafter"/>
</dbReference>
<comment type="subcellular location">
    <subcellularLocation>
        <location evidence="4">Cytoplasm</location>
    </subcellularLocation>
</comment>
<gene>
    <name evidence="6" type="primary">yfiA</name>
    <name evidence="4" type="synonym">hpf</name>
    <name evidence="6" type="ordered locus">COPRO5265_0971</name>
</gene>
<dbReference type="InterPro" id="IPR038416">
    <property type="entry name" value="Ribosom_S30AE_C_sf"/>
</dbReference>
<comment type="subunit">
    <text evidence="4">Interacts with 100S ribosomes.</text>
</comment>
<evidence type="ECO:0000313" key="6">
    <source>
        <dbReference type="EMBL" id="ACI17596.1"/>
    </source>
</evidence>
<proteinExistence type="inferred from homology"/>
<dbReference type="PANTHER" id="PTHR33231">
    <property type="entry name" value="30S RIBOSOMAL PROTEIN"/>
    <property type="match status" value="1"/>
</dbReference>
<dbReference type="eggNOG" id="COG1544">
    <property type="taxonomic scope" value="Bacteria"/>
</dbReference>
<dbReference type="InterPro" id="IPR050574">
    <property type="entry name" value="HPF/YfiA_ribosome-assoc"/>
</dbReference>
<keyword evidence="4" id="KW-0963">Cytoplasm</keyword>
<dbReference type="CDD" id="cd00552">
    <property type="entry name" value="RaiA"/>
    <property type="match status" value="1"/>
</dbReference>
<dbReference type="PANTHER" id="PTHR33231:SF1">
    <property type="entry name" value="30S RIBOSOMAL PROTEIN"/>
    <property type="match status" value="1"/>
</dbReference>
<evidence type="ECO:0000256" key="2">
    <source>
        <dbReference type="ARBA" id="ARBA00038695"/>
    </source>
</evidence>
<dbReference type="InterPro" id="IPR034694">
    <property type="entry name" value="HPF_long/plastid"/>
</dbReference>
<dbReference type="SUPFAM" id="SSF69754">
    <property type="entry name" value="Ribosome binding protein Y (YfiA homologue)"/>
    <property type="match status" value="1"/>
</dbReference>
<protein>
    <recommendedName>
        <fullName evidence="3 4">Ribosome hibernation promoting factor</fullName>
        <shortName evidence="4">HPF</shortName>
    </recommendedName>
</protein>
<dbReference type="GO" id="GO:0043024">
    <property type="term" value="F:ribosomal small subunit binding"/>
    <property type="evidence" value="ECO:0007669"/>
    <property type="project" value="TreeGrafter"/>
</dbReference>
<comment type="function">
    <text evidence="4">Required for dimerization of active 70S ribosomes into 100S ribosomes in stationary phase; 100S ribosomes are translationally inactive and sometimes present during exponential growth.</text>
</comment>
<evidence type="ECO:0000313" key="7">
    <source>
        <dbReference type="Proteomes" id="UP000001732"/>
    </source>
</evidence>
<dbReference type="InterPro" id="IPR036567">
    <property type="entry name" value="RHF-like"/>
</dbReference>
<sequence length="190" mass="21794">MVKDENVKIDMVGKNIELTAAIKQYIEEKIGRVYRYFDPILGVKVVVEKERQAREPVFDVEVTLDANGRLIRAEVEDPDLYAAIDKAADKLESNIKRFKEKLFDSRQGGKVEKTTTLNVGSLLGEEKVEEPLIERRKRFVVLPMSEEEAVLQMESLGHTFFVFMDPDTGNPKIVYKRKKRGYGVIEVLTE</sequence>
<reference evidence="7" key="1">
    <citation type="submission" date="2008-08" db="EMBL/GenBank/DDBJ databases">
        <title>The complete genome sequence of Coprothermobacter proteolyticus strain ATCC 5245 / DSM 5265 / BT.</title>
        <authorList>
            <person name="Dodson R.J."/>
            <person name="Durkin A.S."/>
            <person name="Wu M."/>
            <person name="Eisen J."/>
            <person name="Sutton G."/>
        </authorList>
    </citation>
    <scope>NUCLEOTIDE SEQUENCE [LARGE SCALE GENOMIC DNA]</scope>
    <source>
        <strain evidence="7">ATCC 35245 / DSM 5265 / OCM 4 / BT</strain>
    </source>
</reference>
<dbReference type="EMBL" id="CP001145">
    <property type="protein sequence ID" value="ACI17596.1"/>
    <property type="molecule type" value="Genomic_DNA"/>
</dbReference>
<dbReference type="Gene3D" id="3.30.505.50">
    <property type="entry name" value="Sigma 54 modulation/S30EA ribosomal protein, C-terminal domain"/>
    <property type="match status" value="1"/>
</dbReference>
<comment type="subunit">
    <text evidence="2">Associates exclusively with 100S ribosomes, which are dimers of 70S ribosomes.</text>
</comment>
<reference evidence="6 7" key="2">
    <citation type="journal article" date="2014" name="Genome Announc.">
        <title>Complete Genome Sequence of Coprothermobacter proteolyticus DSM 5265.</title>
        <authorList>
            <person name="Alexiev A."/>
            <person name="Coil D.A."/>
            <person name="Badger J.H."/>
            <person name="Enticknap J."/>
            <person name="Ward N."/>
            <person name="Robb F.T."/>
            <person name="Eisen J.A."/>
        </authorList>
    </citation>
    <scope>NUCLEOTIDE SEQUENCE [LARGE SCALE GENOMIC DNA]</scope>
    <source>
        <strain evidence="7">ATCC 35245 / DSM 5265 / OCM 4 / BT</strain>
    </source>
</reference>
<evidence type="ECO:0000256" key="1">
    <source>
        <dbReference type="ARBA" id="ARBA00022845"/>
    </source>
</evidence>